<comment type="caution">
    <text evidence="10">The sequence shown here is derived from an EMBL/GenBank/DDBJ whole genome shotgun (WGS) entry which is preliminary data.</text>
</comment>
<dbReference type="Gene3D" id="1.20.1160.11">
    <property type="entry name" value="Paired amphipathic helix"/>
    <property type="match status" value="3"/>
</dbReference>
<feature type="region of interest" description="Disordered" evidence="8">
    <location>
        <begin position="190"/>
        <end position="221"/>
    </location>
</feature>
<reference evidence="11" key="1">
    <citation type="journal article" date="2016" name="Nature">
        <title>The genome of the seagrass Zostera marina reveals angiosperm adaptation to the sea.</title>
        <authorList>
            <person name="Olsen J.L."/>
            <person name="Rouze P."/>
            <person name="Verhelst B."/>
            <person name="Lin Y.-C."/>
            <person name="Bayer T."/>
            <person name="Collen J."/>
            <person name="Dattolo E."/>
            <person name="De Paoli E."/>
            <person name="Dittami S."/>
            <person name="Maumus F."/>
            <person name="Michel G."/>
            <person name="Kersting A."/>
            <person name="Lauritano C."/>
            <person name="Lohaus R."/>
            <person name="Toepel M."/>
            <person name="Tonon T."/>
            <person name="Vanneste K."/>
            <person name="Amirebrahimi M."/>
            <person name="Brakel J."/>
            <person name="Bostroem C."/>
            <person name="Chovatia M."/>
            <person name="Grimwood J."/>
            <person name="Jenkins J.W."/>
            <person name="Jueterbock A."/>
            <person name="Mraz A."/>
            <person name="Stam W.T."/>
            <person name="Tice H."/>
            <person name="Bornberg-Bauer E."/>
            <person name="Green P.J."/>
            <person name="Pearson G.A."/>
            <person name="Procaccini G."/>
            <person name="Duarte C.M."/>
            <person name="Schmutz J."/>
            <person name="Reusch T.B.H."/>
            <person name="Van de Peer Y."/>
        </authorList>
    </citation>
    <scope>NUCLEOTIDE SEQUENCE [LARGE SCALE GENOMIC DNA]</scope>
    <source>
        <strain evidence="11">cv. Finnish</strain>
    </source>
</reference>
<dbReference type="GO" id="GO:0003714">
    <property type="term" value="F:transcription corepressor activity"/>
    <property type="evidence" value="ECO:0000318"/>
    <property type="project" value="GO_Central"/>
</dbReference>
<dbReference type="STRING" id="29655.A0A0K9PQR9"/>
<dbReference type="Proteomes" id="UP000036987">
    <property type="component" value="Unassembled WGS sequence"/>
</dbReference>
<dbReference type="InterPro" id="IPR003822">
    <property type="entry name" value="PAH"/>
</dbReference>
<evidence type="ECO:0000259" key="9">
    <source>
        <dbReference type="SMART" id="SM00761"/>
    </source>
</evidence>
<keyword evidence="11" id="KW-1185">Reference proteome</keyword>
<dbReference type="InterPro" id="IPR031693">
    <property type="entry name" value="Sin3_C"/>
</dbReference>
<dbReference type="Pfam" id="PF16879">
    <property type="entry name" value="Sin3a_C"/>
    <property type="match status" value="1"/>
</dbReference>
<comment type="subcellular location">
    <subcellularLocation>
        <location evidence="1 7">Nucleus</location>
    </subcellularLocation>
</comment>
<keyword evidence="5" id="KW-0804">Transcription</keyword>
<feature type="region of interest" description="Disordered" evidence="8">
    <location>
        <begin position="416"/>
        <end position="440"/>
    </location>
</feature>
<evidence type="ECO:0000256" key="6">
    <source>
        <dbReference type="ARBA" id="ARBA00023242"/>
    </source>
</evidence>
<evidence type="ECO:0000313" key="11">
    <source>
        <dbReference type="Proteomes" id="UP000036987"/>
    </source>
</evidence>
<name>A0A0K9PQR9_ZOSMR</name>
<evidence type="ECO:0000256" key="2">
    <source>
        <dbReference type="ARBA" id="ARBA00022491"/>
    </source>
</evidence>
<dbReference type="PANTHER" id="PTHR12346">
    <property type="entry name" value="SIN3B-RELATED"/>
    <property type="match status" value="1"/>
</dbReference>
<evidence type="ECO:0000313" key="10">
    <source>
        <dbReference type="EMBL" id="KMZ70580.1"/>
    </source>
</evidence>
<gene>
    <name evidence="10" type="ORF">ZOSMA_199G00170</name>
</gene>
<keyword evidence="3" id="KW-0677">Repeat</keyword>
<evidence type="ECO:0000256" key="7">
    <source>
        <dbReference type="PROSITE-ProRule" id="PRU00810"/>
    </source>
</evidence>
<dbReference type="OrthoDB" id="10265969at2759"/>
<protein>
    <submittedName>
        <fullName evidence="10">Paired amphipathic helix protein Sin3</fullName>
    </submittedName>
</protein>
<accession>A0A0K9PQR9</accession>
<organism evidence="10 11">
    <name type="scientific">Zostera marina</name>
    <name type="common">Eelgrass</name>
    <dbReference type="NCBI Taxonomy" id="29655"/>
    <lineage>
        <taxon>Eukaryota</taxon>
        <taxon>Viridiplantae</taxon>
        <taxon>Streptophyta</taxon>
        <taxon>Embryophyta</taxon>
        <taxon>Tracheophyta</taxon>
        <taxon>Spermatophyta</taxon>
        <taxon>Magnoliopsida</taxon>
        <taxon>Liliopsida</taxon>
        <taxon>Zosteraceae</taxon>
        <taxon>Zostera</taxon>
    </lineage>
</organism>
<dbReference type="SUPFAM" id="SSF47762">
    <property type="entry name" value="PAH2 domain"/>
    <property type="match status" value="3"/>
</dbReference>
<feature type="domain" description="Histone deacetylase interacting" evidence="9">
    <location>
        <begin position="481"/>
        <end position="581"/>
    </location>
</feature>
<dbReference type="InterPro" id="IPR013194">
    <property type="entry name" value="HDAC_interact_dom"/>
</dbReference>
<keyword evidence="4" id="KW-0805">Transcription regulation</keyword>
<sequence length="1397" mass="161962">MKRSREDGSPLRHPFSSRGDLSGQANFGAATMSNGNKKLTTKDALAYLQDVKDIFHDNKEKYNDFLEAMKDFKAQRISTHGVIERVKELFRGHQHLILRFNAFLPDGYEINLQEEKSPVKFKEAISFVDKIKTRFENEQQVYKSFLDVLNMYRRKSKSIHEVYQEVSIIFRRHQDLLDEFTHFLPDTSTTAHAFHPSSGRPFGTRDDRSSAKSALRHAHIDKKDRTYTSNIDHAFNLDRPDIEYDKERHSAHVEKDRKENRRFHDRNGKESEHGRRELDNVSYKRKAPRRDDDPSVNQLLQCWNDSENFGVYWNSTSSIEDKINTLKDIYTEEFSFCEKVREKLNPDTYQEFLGFLHIYSKEIISRVELKNMVGDILGKYPHLTEGFNDFLAHCENIDGFLAGFFNKKNLHSSSKIEDRHKERVRDRDERDKGKDRCRNRKDRVEKSIQSVFKNSSGGHKISDNKEKHNFFKSISELDLSLCEQCTPSYRLLPNNYPTSSSSYRTKMGASVLNDNWVSVTSGSEDYSFNHMRKNQYEESLFRCEDDRFELDMLLERNNLTIKRAEEMLENMQDFPAKQENQFCVKDHLTAQNMRCIERLYGDHGLDTLDILHKNAFVALPVILTRLKQKQEEWCKCRSDFNKVWAEIYAKNYHKSLDHRSFYFKQQDMKNLSTKALLAEINEINEKNWREDDTLLAIAGGNQSTSIPSIEFEYEDLDIHEDLYQIMKFSCGEVFSSEDQADKIMRVWTSFVESMLGIPFRSHCSEDSEADVKIKSYIRKNSITTIIETSPNSGSDSAVCNTKQTNAVSNCDDNISVDEINLCRKGLANGDAGVKEEAFQNIDQFACRNYNVSSFPSHGKERSIQTSCRERSNNNFSIRDEEIHGFKTTPLKYALSGPETLVERKLHNEDLPASVSDVYANDGRMAYSSKNHISYDSTGYKNFKVEREEGELSPIGDFEEDNFVGFQESVRDVSMPNKVRDSSSNRPYSVRAKEVPVKGNVISDENDDEGDESAHRSIEDSENASEAGEDVSDSELGEGEECSREDNDEDADHNDRDNKAESYAEGMINVHDVEGEGTSIPFSEHFLYTAKPLAKHVPSTVYDKHAKVTHIFYGNDSFYVLLRLHQILYERILSAKINSQSSERKWRTAKDAYSPNLYAKFMSALYSLLNGSTDNMKFEDECRSIIGTQSYVLFTLDKLIYKVFKQLQVVSSDEVGNKLLQLYAYEKSRRPERYIDLVYHENARALHDGNIYRFEFSSRPIRLSIQLRDSGCEKSEGSSVSMDSRFTAYLNNDFLSITNEKRVPGVFLRRINKKRQASDEHSSLSNNTKGVYILNGLECKISRNSSKVSYVLDTEDILYRRRIKRRKCSKKYIEKKKEKFHEFQDDSKNKMDRIEEDT</sequence>
<dbReference type="FunFam" id="1.20.1160.11:FF:000003">
    <property type="entry name" value="Paired amphipathic helix SIN3-like protein"/>
    <property type="match status" value="1"/>
</dbReference>
<feature type="region of interest" description="Disordered" evidence="8">
    <location>
        <begin position="974"/>
        <end position="1056"/>
    </location>
</feature>
<dbReference type="InterPro" id="IPR036600">
    <property type="entry name" value="PAH_sf"/>
</dbReference>
<dbReference type="FunFam" id="1.20.1160.11:FF:000001">
    <property type="entry name" value="Paired amphipathic helix protein Sin3"/>
    <property type="match status" value="1"/>
</dbReference>
<proteinExistence type="predicted"/>
<evidence type="ECO:0000256" key="8">
    <source>
        <dbReference type="SAM" id="MobiDB-lite"/>
    </source>
</evidence>
<dbReference type="Pfam" id="PF02671">
    <property type="entry name" value="PAH"/>
    <property type="match status" value="3"/>
</dbReference>
<dbReference type="PROSITE" id="PS51477">
    <property type="entry name" value="PAH"/>
    <property type="match status" value="3"/>
</dbReference>
<feature type="compositionally biased region" description="Basic and acidic residues" evidence="8">
    <location>
        <begin position="248"/>
        <end position="259"/>
    </location>
</feature>
<evidence type="ECO:0000256" key="1">
    <source>
        <dbReference type="ARBA" id="ARBA00004123"/>
    </source>
</evidence>
<evidence type="ECO:0000256" key="4">
    <source>
        <dbReference type="ARBA" id="ARBA00023015"/>
    </source>
</evidence>
<dbReference type="EMBL" id="LFYR01000727">
    <property type="protein sequence ID" value="KMZ70580.1"/>
    <property type="molecule type" value="Genomic_DNA"/>
</dbReference>
<feature type="compositionally biased region" description="Basic and acidic residues" evidence="8">
    <location>
        <begin position="1"/>
        <end position="10"/>
    </location>
</feature>
<keyword evidence="6 7" id="KW-0539">Nucleus</keyword>
<evidence type="ECO:0000256" key="3">
    <source>
        <dbReference type="ARBA" id="ARBA00022737"/>
    </source>
</evidence>
<dbReference type="InterPro" id="IPR039774">
    <property type="entry name" value="Sin3-like"/>
</dbReference>
<dbReference type="GO" id="GO:0000122">
    <property type="term" value="P:negative regulation of transcription by RNA polymerase II"/>
    <property type="evidence" value="ECO:0000318"/>
    <property type="project" value="GO_Central"/>
</dbReference>
<dbReference type="FunFam" id="1.20.1160.11:FF:000002">
    <property type="entry name" value="Paired amphipathic helix protein SIN3"/>
    <property type="match status" value="1"/>
</dbReference>
<dbReference type="PANTHER" id="PTHR12346:SF0">
    <property type="entry name" value="SIN3A, ISOFORM G"/>
    <property type="match status" value="1"/>
</dbReference>
<dbReference type="GO" id="GO:0000785">
    <property type="term" value="C:chromatin"/>
    <property type="evidence" value="ECO:0000318"/>
    <property type="project" value="GO_Central"/>
</dbReference>
<dbReference type="GO" id="GO:0000118">
    <property type="term" value="C:histone deacetylase complex"/>
    <property type="evidence" value="ECO:0000318"/>
    <property type="project" value="GO_Central"/>
</dbReference>
<feature type="region of interest" description="Disordered" evidence="8">
    <location>
        <begin position="1"/>
        <end position="29"/>
    </location>
</feature>
<feature type="compositionally biased region" description="Basic and acidic residues" evidence="8">
    <location>
        <begin position="265"/>
        <end position="279"/>
    </location>
</feature>
<dbReference type="Pfam" id="PF08295">
    <property type="entry name" value="Sin3_corepress"/>
    <property type="match status" value="1"/>
</dbReference>
<dbReference type="OMA" id="FAYCERV"/>
<evidence type="ECO:0000256" key="5">
    <source>
        <dbReference type="ARBA" id="ARBA00023163"/>
    </source>
</evidence>
<feature type="region of interest" description="Disordered" evidence="8">
    <location>
        <begin position="248"/>
        <end position="294"/>
    </location>
</feature>
<feature type="compositionally biased region" description="Acidic residues" evidence="8">
    <location>
        <begin position="1019"/>
        <end position="1039"/>
    </location>
</feature>
<keyword evidence="2" id="KW-0678">Repressor</keyword>
<dbReference type="SMART" id="SM00761">
    <property type="entry name" value="HDAC_interact"/>
    <property type="match status" value="1"/>
</dbReference>